<name>A0ABR2L916_9EUKA</name>
<gene>
    <name evidence="1" type="ORF">M9Y10_002173</name>
</gene>
<evidence type="ECO:0000313" key="2">
    <source>
        <dbReference type="Proteomes" id="UP001470230"/>
    </source>
</evidence>
<dbReference type="Proteomes" id="UP001470230">
    <property type="component" value="Unassembled WGS sequence"/>
</dbReference>
<evidence type="ECO:0008006" key="3">
    <source>
        <dbReference type="Google" id="ProtNLM"/>
    </source>
</evidence>
<dbReference type="PANTHER" id="PTHR24159">
    <property type="match status" value="1"/>
</dbReference>
<sequence>MEIKDYLKNKKAIQKSILEYLNDESNMEENYQNLINILNEDQNICEYRSEFQEFLLLLSKISKHHQRTPDFISKITKTLLIYKTEIKQTFSNLELYKIFKNNKLILLSLIEEDIITPDRALANAIFQLKEEKPEFFFYFFSIFKKFYQKRKRQKIEEEMKRFTQDDEELFEQKIRKGENDHYICELIRNDSIDDFISHVNQKNISLSSQIEQSIFETNSYLLKNKANLIEYSAFFGSSQIFKYLYLNGAELSPSLWLYSIHGENPEILKILEENKIQPKDETFIECFNESLKCHHNETAEFIRKNFIQNESEKVLLLHSKSVNYFNYLYFPTDLTNPDIFYQLCKHNYIKIVKFLLDNSKNLNVNKIVIFLMFF</sequence>
<comment type="caution">
    <text evidence="1">The sequence shown here is derived from an EMBL/GenBank/DDBJ whole genome shotgun (WGS) entry which is preliminary data.</text>
</comment>
<dbReference type="PANTHER" id="PTHR24159:SF5">
    <property type="entry name" value="ANK_REP_REGION DOMAIN-CONTAINING PROTEIN"/>
    <property type="match status" value="1"/>
</dbReference>
<dbReference type="EMBL" id="JAPFFF010000001">
    <property type="protein sequence ID" value="KAK8899850.1"/>
    <property type="molecule type" value="Genomic_DNA"/>
</dbReference>
<organism evidence="1 2">
    <name type="scientific">Tritrichomonas musculus</name>
    <dbReference type="NCBI Taxonomy" id="1915356"/>
    <lineage>
        <taxon>Eukaryota</taxon>
        <taxon>Metamonada</taxon>
        <taxon>Parabasalia</taxon>
        <taxon>Tritrichomonadida</taxon>
        <taxon>Tritrichomonadidae</taxon>
        <taxon>Tritrichomonas</taxon>
    </lineage>
</organism>
<evidence type="ECO:0000313" key="1">
    <source>
        <dbReference type="EMBL" id="KAK8899850.1"/>
    </source>
</evidence>
<accession>A0ABR2L916</accession>
<dbReference type="InterPro" id="IPR036770">
    <property type="entry name" value="Ankyrin_rpt-contain_sf"/>
</dbReference>
<reference evidence="1 2" key="1">
    <citation type="submission" date="2024-04" db="EMBL/GenBank/DDBJ databases">
        <title>Tritrichomonas musculus Genome.</title>
        <authorList>
            <person name="Alves-Ferreira E."/>
            <person name="Grigg M."/>
            <person name="Lorenzi H."/>
            <person name="Galac M."/>
        </authorList>
    </citation>
    <scope>NUCLEOTIDE SEQUENCE [LARGE SCALE GENOMIC DNA]</scope>
    <source>
        <strain evidence="1 2">EAF2021</strain>
    </source>
</reference>
<keyword evidence="2" id="KW-1185">Reference proteome</keyword>
<dbReference type="SUPFAM" id="SSF48403">
    <property type="entry name" value="Ankyrin repeat"/>
    <property type="match status" value="1"/>
</dbReference>
<protein>
    <recommendedName>
        <fullName evidence="3">DUF3447 domain-containing protein</fullName>
    </recommendedName>
</protein>
<proteinExistence type="predicted"/>